<sequence>MDGAVEIVLWLRDRKGIHVNLEDGHQAEAADLFEIVLEQRGLPPESENIFSVWLVSPLLELRLKNHHKPFQLAQLWDDFCAMYTDSCADEITRDEPVVMFQRNVFLTLEEEMKTSNETILCLLYHEAKFNVAEGRYIMDPSDYHALAGIQALIHLGHFDPKNHVTSQYRANLSKFYPPHMYKFKLQLLHIGKQKERPCEEIFMEAHKQISANYREEIRGGVLRDLYRQYLQICWKYSCYGSAFFEGVIEKPCHKVKKAILGCQQTEVLVAINTDGVTVTDKEKPEVILAVPYEELSWNLDTNEDEDDLIPCLLVQFLCKEESSCNTKVLQIYSRQAKLMDALIDSSVKRKLQRGSLHGREDYVNGEGEIYRNENFCRKVENKMEKMCLTTYSLEETRG</sequence>
<dbReference type="Pfam" id="PF24522">
    <property type="entry name" value="KRIT1_FRMD8_FERM_C"/>
    <property type="match status" value="1"/>
</dbReference>
<dbReference type="Pfam" id="PF00373">
    <property type="entry name" value="FERM_M"/>
    <property type="match status" value="1"/>
</dbReference>
<keyword evidence="4" id="KW-1185">Reference proteome</keyword>
<reference evidence="3 4" key="1">
    <citation type="submission" date="2020-06" db="EMBL/GenBank/DDBJ databases">
        <authorList>
            <person name="Li R."/>
            <person name="Bekaert M."/>
        </authorList>
    </citation>
    <scope>NUCLEOTIDE SEQUENCE [LARGE SCALE GENOMIC DNA]</scope>
    <source>
        <strain evidence="4">wild</strain>
    </source>
</reference>
<dbReference type="CDD" id="cd14473">
    <property type="entry name" value="FERM_B-lobe"/>
    <property type="match status" value="1"/>
</dbReference>
<evidence type="ECO:0000259" key="2">
    <source>
        <dbReference type="PROSITE" id="PS50057"/>
    </source>
</evidence>
<dbReference type="Gene3D" id="1.20.80.10">
    <property type="match status" value="1"/>
</dbReference>
<dbReference type="GO" id="GO:0090090">
    <property type="term" value="P:negative regulation of canonical Wnt signaling pathway"/>
    <property type="evidence" value="ECO:0007669"/>
    <property type="project" value="TreeGrafter"/>
</dbReference>
<dbReference type="Proteomes" id="UP000507470">
    <property type="component" value="Unassembled WGS sequence"/>
</dbReference>
<dbReference type="Gene3D" id="2.30.29.30">
    <property type="entry name" value="Pleckstrin-homology domain (PH domain)/Phosphotyrosine-binding domain (PTB)"/>
    <property type="match status" value="1"/>
</dbReference>
<feature type="domain" description="FERM" evidence="2">
    <location>
        <begin position="5"/>
        <end position="354"/>
    </location>
</feature>
<gene>
    <name evidence="3" type="ORF">MCOR_26583</name>
</gene>
<dbReference type="PANTHER" id="PTHR13283">
    <property type="entry name" value="KREV INTERACTION TRAPPED 1-RELATED"/>
    <property type="match status" value="1"/>
</dbReference>
<dbReference type="OrthoDB" id="2142533at2759"/>
<dbReference type="SUPFAM" id="SSF47031">
    <property type="entry name" value="Second domain of FERM"/>
    <property type="match status" value="1"/>
</dbReference>
<protein>
    <recommendedName>
        <fullName evidence="1">FERM domain-containing protein 8</fullName>
    </recommendedName>
</protein>
<dbReference type="InterPro" id="IPR019748">
    <property type="entry name" value="FERM_central"/>
</dbReference>
<name>A0A6J8C959_MYTCO</name>
<evidence type="ECO:0000313" key="3">
    <source>
        <dbReference type="EMBL" id="CAC5391579.1"/>
    </source>
</evidence>
<evidence type="ECO:0000313" key="4">
    <source>
        <dbReference type="Proteomes" id="UP000507470"/>
    </source>
</evidence>
<dbReference type="EMBL" id="CACVKT020004797">
    <property type="protein sequence ID" value="CAC5391579.1"/>
    <property type="molecule type" value="Genomic_DNA"/>
</dbReference>
<dbReference type="PROSITE" id="PS50057">
    <property type="entry name" value="FERM_3"/>
    <property type="match status" value="1"/>
</dbReference>
<dbReference type="PANTHER" id="PTHR13283:SF10">
    <property type="entry name" value="FERM DOMAIN-CONTAINING PROTEIN 8"/>
    <property type="match status" value="1"/>
</dbReference>
<proteinExistence type="predicted"/>
<dbReference type="AlphaFoldDB" id="A0A6J8C959"/>
<dbReference type="Gene3D" id="3.10.20.90">
    <property type="entry name" value="Phosphatidylinositol 3-kinase Catalytic Subunit, Chain A, domain 1"/>
    <property type="match status" value="1"/>
</dbReference>
<dbReference type="InterPro" id="IPR000299">
    <property type="entry name" value="FERM_domain"/>
</dbReference>
<organism evidence="3 4">
    <name type="scientific">Mytilus coruscus</name>
    <name type="common">Sea mussel</name>
    <dbReference type="NCBI Taxonomy" id="42192"/>
    <lineage>
        <taxon>Eukaryota</taxon>
        <taxon>Metazoa</taxon>
        <taxon>Spiralia</taxon>
        <taxon>Lophotrochozoa</taxon>
        <taxon>Mollusca</taxon>
        <taxon>Bivalvia</taxon>
        <taxon>Autobranchia</taxon>
        <taxon>Pteriomorphia</taxon>
        <taxon>Mytilida</taxon>
        <taxon>Mytiloidea</taxon>
        <taxon>Mytilidae</taxon>
        <taxon>Mytilinae</taxon>
        <taxon>Mytilus</taxon>
    </lineage>
</organism>
<dbReference type="InterPro" id="IPR051594">
    <property type="entry name" value="KRIT1/FRMD8"/>
</dbReference>
<evidence type="ECO:0000256" key="1">
    <source>
        <dbReference type="ARBA" id="ARBA00039547"/>
    </source>
</evidence>
<dbReference type="InterPro" id="IPR011993">
    <property type="entry name" value="PH-like_dom_sf"/>
</dbReference>
<dbReference type="InterPro" id="IPR057096">
    <property type="entry name" value="KRIT1_FRMD8_FERM_C"/>
</dbReference>
<dbReference type="InterPro" id="IPR035963">
    <property type="entry name" value="FERM_2"/>
</dbReference>
<accession>A0A6J8C959</accession>
<dbReference type="InterPro" id="IPR014352">
    <property type="entry name" value="FERM/acyl-CoA-bd_prot_sf"/>
</dbReference>
<dbReference type="GO" id="GO:0005886">
    <property type="term" value="C:plasma membrane"/>
    <property type="evidence" value="ECO:0007669"/>
    <property type="project" value="TreeGrafter"/>
</dbReference>